<comment type="subcellular location">
    <subcellularLocation>
        <location evidence="1">Nucleus</location>
    </subcellularLocation>
</comment>
<evidence type="ECO:0000256" key="8">
    <source>
        <dbReference type="ARBA" id="ARBA00093627"/>
    </source>
</evidence>
<dbReference type="GO" id="GO:0006397">
    <property type="term" value="P:mRNA processing"/>
    <property type="evidence" value="ECO:0007669"/>
    <property type="project" value="UniProtKB-KW"/>
</dbReference>
<dbReference type="GO" id="GO:0005688">
    <property type="term" value="C:U6 snRNP"/>
    <property type="evidence" value="ECO:0007669"/>
    <property type="project" value="UniProtKB-ARBA"/>
</dbReference>
<evidence type="ECO:0000259" key="11">
    <source>
        <dbReference type="PROSITE" id="PS50102"/>
    </source>
</evidence>
<feature type="domain" description="RRM" evidence="11">
    <location>
        <begin position="694"/>
        <end position="771"/>
    </location>
</feature>
<dbReference type="InterPro" id="IPR035979">
    <property type="entry name" value="RBD_domain_sf"/>
</dbReference>
<feature type="compositionally biased region" description="Low complexity" evidence="10">
    <location>
        <begin position="1005"/>
        <end position="1019"/>
    </location>
</feature>
<keyword evidence="13" id="KW-1185">Reference proteome</keyword>
<dbReference type="PANTHER" id="PTHR10352">
    <property type="entry name" value="EUKARYOTIC TRANSLATION INITIATION FACTOR 3 SUBUNIT G"/>
    <property type="match status" value="1"/>
</dbReference>
<evidence type="ECO:0000256" key="4">
    <source>
        <dbReference type="ARBA" id="ARBA00022884"/>
    </source>
</evidence>
<dbReference type="InterPro" id="IPR012677">
    <property type="entry name" value="Nucleotide-bd_a/b_plait_sf"/>
</dbReference>
<dbReference type="InterPro" id="IPR003107">
    <property type="entry name" value="HAT"/>
</dbReference>
<dbReference type="SUPFAM" id="SSF54928">
    <property type="entry name" value="RNA-binding domain, RBD"/>
    <property type="match status" value="3"/>
</dbReference>
<feature type="domain" description="RRM" evidence="11">
    <location>
        <begin position="785"/>
        <end position="861"/>
    </location>
</feature>
<feature type="compositionally biased region" description="Basic and acidic residues" evidence="10">
    <location>
        <begin position="1020"/>
        <end position="1029"/>
    </location>
</feature>
<sequence length="1029" mass="115908">MDDGSQALEAYANILDQISEDPYNASLHAQHIRLAQSLQGMDAEAQTALEMMSEFLAAGDDVWLPLIQAKESAVNLQSPDGVDELLTLYDRAEADYLSIPILQKHLQFLVDNHARYLGEELKPADLEDVFSTQWTRGAIAGVVSKGINHLTQSHLLWDIQRDWEMQVLEGASGSEKATFVEHVKQLHLDRLHQPHSNSDETFQSYSSFTTNYQTPQDYEQLMVAASKIRTQVVKAYNRRERLESALAQSNYSLESYANYIRYERQAKHPDLSVTQATYERAVAEAAKRRFNGIEGSEEFLRAFWIGYCDALRILGAEKNVRLSTFRRAIRGVPESGEVWARYIRLLEHLSYSDAQHEGLDTVSDIYTKALSTNLLQTDAEQIIPVILARAGFEKRRWETGGGDEDSLVTVIGVLESGVEMVHKASKTGDVKLRLEKFLASVYGAAGLIDNELSLWQRASKQCKSSYLVWTQLTDTLIKSERYEEARKVFDDIHTKQLDWPEAIWEAWVSFEHAHGSVKYVESAMDKIEKAQYQTNSRRAKEAERAAYQAMQTVAEAQSNVPVPTVPGPEATQDDVAMNVDVEAPERGKKRAAEEEPLSEGHKKARFEQKNPPLKRDRENSSVFVAELPTGVTNDELKDLFKDCGSVREIKITQLPGELVATVEFLQRDSIPAALTKDKKRLRDQEVAVHLAWKSTLYVTNFPESADDPYMRNLFGKYGVIFDVRWPSKKFKTTRRFCYIQYTAPNSAERALELHGRELEPNLPINVYISNPERKKERTDQDANEREVYVAGFSKYTTKADLEKLFSTYGKLKEVRIATEPDGLVKGYAFIEYEEAKDAQTALAANNYELKKRRIAVTLSDSRVRARHRQVPPNPKYQFQKIRSRSVRIRNLPPATQEGLLQQVLEKIAPVKRVEVFVDKQEAVVELENPAEAGKLLLRTEAVVFNGHTLELMEEGRDGSSTRASAPPPKAGGLFVPRRAAVSRPRAGLGHARAAVASKSTTQDRGAASQASSSKASSGKGQDDFRKMLG</sequence>
<reference evidence="13" key="2">
    <citation type="submission" date="2015-01" db="EMBL/GenBank/DDBJ databases">
        <title>Evolutionary Origins and Diversification of the Mycorrhizal Mutualists.</title>
        <authorList>
            <consortium name="DOE Joint Genome Institute"/>
            <consortium name="Mycorrhizal Genomics Consortium"/>
            <person name="Kohler A."/>
            <person name="Kuo A."/>
            <person name="Nagy L.G."/>
            <person name="Floudas D."/>
            <person name="Copeland A."/>
            <person name="Barry K.W."/>
            <person name="Cichocki N."/>
            <person name="Veneault-Fourrey C."/>
            <person name="LaButti K."/>
            <person name="Lindquist E.A."/>
            <person name="Lipzen A."/>
            <person name="Lundell T."/>
            <person name="Morin E."/>
            <person name="Murat C."/>
            <person name="Riley R."/>
            <person name="Ohm R."/>
            <person name="Sun H."/>
            <person name="Tunlid A."/>
            <person name="Henrissat B."/>
            <person name="Grigoriev I.V."/>
            <person name="Hibbett D.S."/>
            <person name="Martin F."/>
        </authorList>
    </citation>
    <scope>NUCLEOTIDE SEQUENCE [LARGE SCALE GENOMIC DNA]</scope>
    <source>
        <strain evidence="13">LaAM-08-1</strain>
    </source>
</reference>
<gene>
    <name evidence="12" type="ORF">K443DRAFT_1909</name>
</gene>
<keyword evidence="6" id="KW-0539">Nucleus</keyword>
<organism evidence="12 13">
    <name type="scientific">Laccaria amethystina LaAM-08-1</name>
    <dbReference type="NCBI Taxonomy" id="1095629"/>
    <lineage>
        <taxon>Eukaryota</taxon>
        <taxon>Fungi</taxon>
        <taxon>Dikarya</taxon>
        <taxon>Basidiomycota</taxon>
        <taxon>Agaricomycotina</taxon>
        <taxon>Agaricomycetes</taxon>
        <taxon>Agaricomycetidae</taxon>
        <taxon>Agaricales</taxon>
        <taxon>Agaricineae</taxon>
        <taxon>Hydnangiaceae</taxon>
        <taxon>Laccaria</taxon>
    </lineage>
</organism>
<dbReference type="SUPFAM" id="SSF48452">
    <property type="entry name" value="TPR-like"/>
    <property type="match status" value="1"/>
</dbReference>
<dbReference type="InterPro" id="IPR034397">
    <property type="entry name" value="Prp24_RRM1"/>
</dbReference>
<dbReference type="InterPro" id="IPR034398">
    <property type="entry name" value="Prp24_RRM2"/>
</dbReference>
<evidence type="ECO:0000313" key="13">
    <source>
        <dbReference type="Proteomes" id="UP000054477"/>
    </source>
</evidence>
<accession>A0A0C9YIZ2</accession>
<evidence type="ECO:0000256" key="2">
    <source>
        <dbReference type="ARBA" id="ARBA00022664"/>
    </source>
</evidence>
<dbReference type="OrthoDB" id="360390at2759"/>
<keyword evidence="5" id="KW-0508">mRNA splicing</keyword>
<name>A0A0C9YIZ2_9AGAR</name>
<evidence type="ECO:0000313" key="12">
    <source>
        <dbReference type="EMBL" id="KIK08003.1"/>
    </source>
</evidence>
<dbReference type="PROSITE" id="PS50102">
    <property type="entry name" value="RRM"/>
    <property type="match status" value="4"/>
</dbReference>
<dbReference type="CDD" id="cd12297">
    <property type="entry name" value="RRM2_Prp24"/>
    <property type="match status" value="1"/>
</dbReference>
<comment type="function">
    <text evidence="7">Functions as a recycling factor of the spliceosome, a machinery that forms on each precursor-messenger RNA (pre-mRNA) and catalyzes the removal of introns. Chaperones the re-annealing of U4 and U6 snRNAs (small nuclear RNAs) released from previous rounds of splicing, an initial step in reforming the U4/U6-U5 tri-snRNP (small nuclear ribonucleoprotein) that can reassemble into another spliceosome complex; this step involves binding U6 and facilitating the unwinding of the U6 internal stem loop, followed by base-pairing of U6 to U4.</text>
</comment>
<dbReference type="CDD" id="cd00590">
    <property type="entry name" value="RRM_SF"/>
    <property type="match status" value="1"/>
</dbReference>
<feature type="domain" description="RRM" evidence="11">
    <location>
        <begin position="884"/>
        <end position="965"/>
    </location>
</feature>
<dbReference type="InterPro" id="IPR011990">
    <property type="entry name" value="TPR-like_helical_dom_sf"/>
</dbReference>
<feature type="domain" description="RRM" evidence="11">
    <location>
        <begin position="620"/>
        <end position="693"/>
    </location>
</feature>
<evidence type="ECO:0000256" key="3">
    <source>
        <dbReference type="ARBA" id="ARBA00022737"/>
    </source>
</evidence>
<dbReference type="STRING" id="1095629.A0A0C9YIZ2"/>
<dbReference type="FunFam" id="3.30.70.330:FF:000365">
    <property type="entry name" value="U4/U6 snRNA-associated-splicing factor PRP24"/>
    <property type="match status" value="1"/>
</dbReference>
<dbReference type="CDD" id="cd12296">
    <property type="entry name" value="RRM1_Prp24"/>
    <property type="match status" value="1"/>
</dbReference>
<dbReference type="InterPro" id="IPR000504">
    <property type="entry name" value="RRM_dom"/>
</dbReference>
<evidence type="ECO:0000256" key="1">
    <source>
        <dbReference type="ARBA" id="ARBA00004123"/>
    </source>
</evidence>
<evidence type="ECO:0000256" key="9">
    <source>
        <dbReference type="PROSITE-ProRule" id="PRU00176"/>
    </source>
</evidence>
<keyword evidence="4 9" id="KW-0694">RNA-binding</keyword>
<dbReference type="Proteomes" id="UP000054477">
    <property type="component" value="Unassembled WGS sequence"/>
</dbReference>
<dbReference type="SMART" id="SM00386">
    <property type="entry name" value="HAT"/>
    <property type="match status" value="3"/>
</dbReference>
<keyword evidence="2" id="KW-0507">mRNA processing</keyword>
<dbReference type="Gene3D" id="1.25.40.10">
    <property type="entry name" value="Tetratricopeptide repeat domain"/>
    <property type="match status" value="2"/>
</dbReference>
<dbReference type="AlphaFoldDB" id="A0A0C9YIZ2"/>
<keyword evidence="3" id="KW-0677">Repeat</keyword>
<feature type="region of interest" description="Disordered" evidence="10">
    <location>
        <begin position="953"/>
        <end position="1029"/>
    </location>
</feature>
<dbReference type="Gene3D" id="3.30.70.330">
    <property type="match status" value="4"/>
</dbReference>
<evidence type="ECO:0000256" key="10">
    <source>
        <dbReference type="SAM" id="MobiDB-lite"/>
    </source>
</evidence>
<evidence type="ECO:0000256" key="5">
    <source>
        <dbReference type="ARBA" id="ARBA00023187"/>
    </source>
</evidence>
<reference evidence="12 13" key="1">
    <citation type="submission" date="2014-04" db="EMBL/GenBank/DDBJ databases">
        <authorList>
            <consortium name="DOE Joint Genome Institute"/>
            <person name="Kuo A."/>
            <person name="Kohler A."/>
            <person name="Nagy L.G."/>
            <person name="Floudas D."/>
            <person name="Copeland A."/>
            <person name="Barry K.W."/>
            <person name="Cichocki N."/>
            <person name="Veneault-Fourrey C."/>
            <person name="LaButti K."/>
            <person name="Lindquist E.A."/>
            <person name="Lipzen A."/>
            <person name="Lundell T."/>
            <person name="Morin E."/>
            <person name="Murat C."/>
            <person name="Sun H."/>
            <person name="Tunlid A."/>
            <person name="Henrissat B."/>
            <person name="Grigoriev I.V."/>
            <person name="Hibbett D.S."/>
            <person name="Martin F."/>
            <person name="Nordberg H.P."/>
            <person name="Cantor M.N."/>
            <person name="Hua S.X."/>
        </authorList>
    </citation>
    <scope>NUCLEOTIDE SEQUENCE [LARGE SCALE GENOMIC DNA]</scope>
    <source>
        <strain evidence="12 13">LaAM-08-1</strain>
    </source>
</reference>
<dbReference type="EMBL" id="KN838544">
    <property type="protein sequence ID" value="KIK08003.1"/>
    <property type="molecule type" value="Genomic_DNA"/>
</dbReference>
<evidence type="ECO:0000256" key="6">
    <source>
        <dbReference type="ARBA" id="ARBA00023242"/>
    </source>
</evidence>
<proteinExistence type="predicted"/>
<dbReference type="HOGENOM" id="CLU_003925_1_0_1"/>
<feature type="region of interest" description="Disordered" evidence="10">
    <location>
        <begin position="584"/>
        <end position="615"/>
    </location>
</feature>
<dbReference type="Pfam" id="PF00076">
    <property type="entry name" value="RRM_1"/>
    <property type="match status" value="4"/>
</dbReference>
<dbReference type="GO" id="GO:0008380">
    <property type="term" value="P:RNA splicing"/>
    <property type="evidence" value="ECO:0007669"/>
    <property type="project" value="UniProtKB-KW"/>
</dbReference>
<dbReference type="SMART" id="SM00360">
    <property type="entry name" value="RRM"/>
    <property type="match status" value="4"/>
</dbReference>
<dbReference type="GO" id="GO:0003723">
    <property type="term" value="F:RNA binding"/>
    <property type="evidence" value="ECO:0007669"/>
    <property type="project" value="UniProtKB-UniRule"/>
</dbReference>
<feature type="compositionally biased region" description="Low complexity" evidence="10">
    <location>
        <begin position="975"/>
        <end position="986"/>
    </location>
</feature>
<protein>
    <recommendedName>
        <fullName evidence="8">U4/U6 snRNA-associated-splicing factor PRP24</fullName>
    </recommendedName>
</protein>
<evidence type="ECO:0000256" key="7">
    <source>
        <dbReference type="ARBA" id="ARBA00093374"/>
    </source>
</evidence>